<sequence>MTDTPSTPPAAPDSLPRTSGPDAAALDAAVGDLDRQLREQVKRALGVELDGSVTSLAFLDHYLGLARSETRAPILDLLAASAGVYFGELVRREFGGTWVGRAGDPRNYRLLLGAQYLHFTPVALALAAILGREPDDEDVDCALHLDIRGGSEPDGVSDAAFIEERLMAVPPVPEDQFYTLTTRFETIALIVDLLAQRRAQSGSEPYTYTLDDYSHALS</sequence>
<keyword evidence="3" id="KW-1185">Reference proteome</keyword>
<feature type="region of interest" description="Disordered" evidence="1">
    <location>
        <begin position="1"/>
        <end position="21"/>
    </location>
</feature>
<organism evidence="2 3">
    <name type="scientific">Nannocystis pusilla</name>
    <dbReference type="NCBI Taxonomy" id="889268"/>
    <lineage>
        <taxon>Bacteria</taxon>
        <taxon>Pseudomonadati</taxon>
        <taxon>Myxococcota</taxon>
        <taxon>Polyangia</taxon>
        <taxon>Nannocystales</taxon>
        <taxon>Nannocystaceae</taxon>
        <taxon>Nannocystis</taxon>
    </lineage>
</organism>
<evidence type="ECO:0000313" key="3">
    <source>
        <dbReference type="Proteomes" id="UP001139031"/>
    </source>
</evidence>
<protein>
    <submittedName>
        <fullName evidence="2">Uncharacterized protein</fullName>
    </submittedName>
</protein>
<accession>A0ABS7TU81</accession>
<name>A0ABS7TU81_9BACT</name>
<evidence type="ECO:0000256" key="1">
    <source>
        <dbReference type="SAM" id="MobiDB-lite"/>
    </source>
</evidence>
<feature type="compositionally biased region" description="Pro residues" evidence="1">
    <location>
        <begin position="1"/>
        <end position="11"/>
    </location>
</feature>
<dbReference type="EMBL" id="JAIRAU010000027">
    <property type="protein sequence ID" value="MBZ5711802.1"/>
    <property type="molecule type" value="Genomic_DNA"/>
</dbReference>
<gene>
    <name evidence="2" type="ORF">K7C98_21380</name>
</gene>
<evidence type="ECO:0000313" key="2">
    <source>
        <dbReference type="EMBL" id="MBZ5711802.1"/>
    </source>
</evidence>
<dbReference type="RefSeq" id="WP_224193562.1">
    <property type="nucleotide sequence ID" value="NZ_JAIRAU010000027.1"/>
</dbReference>
<comment type="caution">
    <text evidence="2">The sequence shown here is derived from an EMBL/GenBank/DDBJ whole genome shotgun (WGS) entry which is preliminary data.</text>
</comment>
<proteinExistence type="predicted"/>
<dbReference type="Proteomes" id="UP001139031">
    <property type="component" value="Unassembled WGS sequence"/>
</dbReference>
<reference evidence="2" key="1">
    <citation type="submission" date="2021-08" db="EMBL/GenBank/DDBJ databases">
        <authorList>
            <person name="Stevens D.C."/>
        </authorList>
    </citation>
    <scope>NUCLEOTIDE SEQUENCE</scope>
    <source>
        <strain evidence="2">DSM 53165</strain>
    </source>
</reference>